<feature type="compositionally biased region" description="Basic residues" evidence="7">
    <location>
        <begin position="329"/>
        <end position="341"/>
    </location>
</feature>
<feature type="region of interest" description="Disordered" evidence="7">
    <location>
        <begin position="1"/>
        <end position="64"/>
    </location>
</feature>
<dbReference type="GO" id="GO:0008270">
    <property type="term" value="F:zinc ion binding"/>
    <property type="evidence" value="ECO:0007669"/>
    <property type="project" value="UniProtKB-KW"/>
</dbReference>
<comment type="subcellular location">
    <subcellularLocation>
        <location evidence="1">Nucleus</location>
    </subcellularLocation>
</comment>
<gene>
    <name evidence="9" type="primary">SFU1_1</name>
    <name evidence="9" type="ORF">IWQ60_004406</name>
</gene>
<dbReference type="InterPro" id="IPR039355">
    <property type="entry name" value="Transcription_factor_GATA"/>
</dbReference>
<feature type="region of interest" description="Disordered" evidence="7">
    <location>
        <begin position="186"/>
        <end position="209"/>
    </location>
</feature>
<evidence type="ECO:0000256" key="2">
    <source>
        <dbReference type="ARBA" id="ARBA00022723"/>
    </source>
</evidence>
<feature type="compositionally biased region" description="Basic and acidic residues" evidence="7">
    <location>
        <begin position="613"/>
        <end position="632"/>
    </location>
</feature>
<dbReference type="GO" id="GO:0005634">
    <property type="term" value="C:nucleus"/>
    <property type="evidence" value="ECO:0007669"/>
    <property type="project" value="UniProtKB-SubCell"/>
</dbReference>
<feature type="region of interest" description="Disordered" evidence="7">
    <location>
        <begin position="613"/>
        <end position="718"/>
    </location>
</feature>
<name>A0A9W8DZE3_9FUNG</name>
<reference evidence="9" key="1">
    <citation type="submission" date="2022-07" db="EMBL/GenBank/DDBJ databases">
        <title>Phylogenomic reconstructions and comparative analyses of Kickxellomycotina fungi.</title>
        <authorList>
            <person name="Reynolds N.K."/>
            <person name="Stajich J.E."/>
            <person name="Barry K."/>
            <person name="Grigoriev I.V."/>
            <person name="Crous P."/>
            <person name="Smith M.E."/>
        </authorList>
    </citation>
    <scope>NUCLEOTIDE SEQUENCE</scope>
    <source>
        <strain evidence="9">RSA 861</strain>
    </source>
</reference>
<feature type="domain" description="GATA-type" evidence="8">
    <location>
        <begin position="284"/>
        <end position="337"/>
    </location>
</feature>
<dbReference type="AlphaFoldDB" id="A0A9W8DZE3"/>
<dbReference type="SMART" id="SM00401">
    <property type="entry name" value="ZnF_GATA"/>
    <property type="match status" value="2"/>
</dbReference>
<accession>A0A9W8DZE3</accession>
<dbReference type="PRINTS" id="PR00619">
    <property type="entry name" value="GATAZNFINGER"/>
</dbReference>
<feature type="region of interest" description="Disordered" evidence="7">
    <location>
        <begin position="82"/>
        <end position="109"/>
    </location>
</feature>
<keyword evidence="5" id="KW-0539">Nucleus</keyword>
<feature type="compositionally biased region" description="Low complexity" evidence="7">
    <location>
        <begin position="674"/>
        <end position="688"/>
    </location>
</feature>
<evidence type="ECO:0000313" key="9">
    <source>
        <dbReference type="EMBL" id="KAJ1925698.1"/>
    </source>
</evidence>
<dbReference type="FunFam" id="3.30.50.10:FF:000007">
    <property type="entry name" value="Nitrogen regulatory AreA, N-terminal"/>
    <property type="match status" value="1"/>
</dbReference>
<organism evidence="9 10">
    <name type="scientific">Tieghemiomyces parasiticus</name>
    <dbReference type="NCBI Taxonomy" id="78921"/>
    <lineage>
        <taxon>Eukaryota</taxon>
        <taxon>Fungi</taxon>
        <taxon>Fungi incertae sedis</taxon>
        <taxon>Zoopagomycota</taxon>
        <taxon>Kickxellomycotina</taxon>
        <taxon>Dimargaritomycetes</taxon>
        <taxon>Dimargaritales</taxon>
        <taxon>Dimargaritaceae</taxon>
        <taxon>Tieghemiomyces</taxon>
    </lineage>
</organism>
<dbReference type="Pfam" id="PF00320">
    <property type="entry name" value="GATA"/>
    <property type="match status" value="2"/>
</dbReference>
<feature type="compositionally biased region" description="Polar residues" evidence="7">
    <location>
        <begin position="1"/>
        <end position="12"/>
    </location>
</feature>
<dbReference type="CDD" id="cd00202">
    <property type="entry name" value="ZnF_GATA"/>
    <property type="match status" value="2"/>
</dbReference>
<dbReference type="SUPFAM" id="SSF57716">
    <property type="entry name" value="Glucocorticoid receptor-like (DNA-binding domain)"/>
    <property type="match status" value="2"/>
</dbReference>
<evidence type="ECO:0000256" key="1">
    <source>
        <dbReference type="ARBA" id="ARBA00004123"/>
    </source>
</evidence>
<dbReference type="GO" id="GO:0000978">
    <property type="term" value="F:RNA polymerase II cis-regulatory region sequence-specific DNA binding"/>
    <property type="evidence" value="ECO:0007669"/>
    <property type="project" value="TreeGrafter"/>
</dbReference>
<dbReference type="Proteomes" id="UP001150569">
    <property type="component" value="Unassembled WGS sequence"/>
</dbReference>
<dbReference type="Gene3D" id="3.30.50.10">
    <property type="entry name" value="Erythroid Transcription Factor GATA-1, subunit A"/>
    <property type="match status" value="2"/>
</dbReference>
<evidence type="ECO:0000259" key="8">
    <source>
        <dbReference type="PROSITE" id="PS50114"/>
    </source>
</evidence>
<dbReference type="PROSITE" id="PS50114">
    <property type="entry name" value="GATA_ZN_FINGER_2"/>
    <property type="match status" value="2"/>
</dbReference>
<feature type="region of interest" description="Disordered" evidence="7">
    <location>
        <begin position="329"/>
        <end position="390"/>
    </location>
</feature>
<dbReference type="InterPro" id="IPR013088">
    <property type="entry name" value="Znf_NHR/GATA"/>
</dbReference>
<comment type="caution">
    <text evidence="9">The sequence shown here is derived from an EMBL/GenBank/DDBJ whole genome shotgun (WGS) entry which is preliminary data.</text>
</comment>
<dbReference type="GO" id="GO:0045944">
    <property type="term" value="P:positive regulation of transcription by RNA polymerase II"/>
    <property type="evidence" value="ECO:0007669"/>
    <property type="project" value="TreeGrafter"/>
</dbReference>
<keyword evidence="3 6" id="KW-0863">Zinc-finger</keyword>
<feature type="domain" description="GATA-type" evidence="8">
    <location>
        <begin position="137"/>
        <end position="191"/>
    </location>
</feature>
<keyword evidence="2" id="KW-0479">Metal-binding</keyword>
<dbReference type="PANTHER" id="PTHR10071">
    <property type="entry name" value="TRANSCRIPTION FACTOR GATA FAMILY MEMBER"/>
    <property type="match status" value="1"/>
</dbReference>
<sequence length="718" mass="76167">SDVTAFHSNLMSVTDAAHRHSRNPGLESDGPAITAKDRRPHVAVPRPPSSSPLPPSSPKASAVDASPADLLLHVAHAAPHPSLHGHVPVSPSLTLTPEPETGSPAANGDTVMINADGSGPNTFVVPTTTAAATNTSAVTPLECANCHTTCTPLWRRDEQGQSTCNACGLYFRAYGRVRPYWLKRASSAKRRGSATAEAEEGNAESTVTPNLVGDDTVVARTLTNPSEGGIKGVVELASTSPVATPTTADAAHAAGDCPGDGHCNGTGGSEACGGCPAFNQTHLHRLPSKCFNCQTDHTPLWRRDAEGNTICNACGLYYKLHNVHRPIHMKRSVIKRRKRAAGKPTNSSAEQPHPSSPTTPPSTGAPAPVSIAPKHPGEIPAIEDHLPRKRPREVVPVPTLASVPVQLDDDGHRSPKRIHSPTHRVAVASTAARSPAVGNTTIIGPYSSPPTLAATSPIPCYALPPMSPRAPQHHEHTYATAGPESFSHHSPSAHYPSEQLYRGGNPRLPGPDQLMVLPSDRHRHPHPGAAVAPRSPPLMVQAHPSRSPPGHARSPADSYFPRVSEPAVHSAPLDREEMVRHRQNLRAESERLQTLLSKTANMIRELDSALGDGAHRAHAEREYHGRRGDPVHDLPSLNAVVPSVTATSPGSHASWAPPPPPHHHQHQRHHHQSQAHPGQRPPGSSSSPLPSPHELTGTGRSPPAGPHGQPRYPVYNRG</sequence>
<dbReference type="PANTHER" id="PTHR10071:SF281">
    <property type="entry name" value="BOX A-BINDING FACTOR-RELATED"/>
    <property type="match status" value="1"/>
</dbReference>
<dbReference type="GO" id="GO:0000981">
    <property type="term" value="F:DNA-binding transcription factor activity, RNA polymerase II-specific"/>
    <property type="evidence" value="ECO:0007669"/>
    <property type="project" value="TreeGrafter"/>
</dbReference>
<dbReference type="InterPro" id="IPR000679">
    <property type="entry name" value="Znf_GATA"/>
</dbReference>
<keyword evidence="10" id="KW-1185">Reference proteome</keyword>
<feature type="non-terminal residue" evidence="9">
    <location>
        <position position="1"/>
    </location>
</feature>
<evidence type="ECO:0000256" key="5">
    <source>
        <dbReference type="ARBA" id="ARBA00023242"/>
    </source>
</evidence>
<feature type="region of interest" description="Disordered" evidence="7">
    <location>
        <begin position="480"/>
        <end position="557"/>
    </location>
</feature>
<evidence type="ECO:0000256" key="4">
    <source>
        <dbReference type="ARBA" id="ARBA00022833"/>
    </source>
</evidence>
<protein>
    <submittedName>
        <fullName evidence="9">GATA type transcriptional activator of nitrogen-regulated proteins</fullName>
    </submittedName>
</protein>
<evidence type="ECO:0000256" key="3">
    <source>
        <dbReference type="ARBA" id="ARBA00022771"/>
    </source>
</evidence>
<keyword evidence="4" id="KW-0862">Zinc</keyword>
<evidence type="ECO:0000313" key="10">
    <source>
        <dbReference type="Proteomes" id="UP001150569"/>
    </source>
</evidence>
<dbReference type="OrthoDB" id="515401at2759"/>
<proteinExistence type="predicted"/>
<evidence type="ECO:0000256" key="6">
    <source>
        <dbReference type="PROSITE-ProRule" id="PRU00094"/>
    </source>
</evidence>
<feature type="compositionally biased region" description="Basic residues" evidence="7">
    <location>
        <begin position="661"/>
        <end position="673"/>
    </location>
</feature>
<dbReference type="GO" id="GO:0000122">
    <property type="term" value="P:negative regulation of transcription by RNA polymerase II"/>
    <property type="evidence" value="ECO:0007669"/>
    <property type="project" value="TreeGrafter"/>
</dbReference>
<feature type="compositionally biased region" description="Pro residues" evidence="7">
    <location>
        <begin position="45"/>
        <end position="57"/>
    </location>
</feature>
<evidence type="ECO:0000256" key="7">
    <source>
        <dbReference type="SAM" id="MobiDB-lite"/>
    </source>
</evidence>
<dbReference type="PROSITE" id="PS00344">
    <property type="entry name" value="GATA_ZN_FINGER_1"/>
    <property type="match status" value="2"/>
</dbReference>
<dbReference type="EMBL" id="JANBPT010000212">
    <property type="protein sequence ID" value="KAJ1925698.1"/>
    <property type="molecule type" value="Genomic_DNA"/>
</dbReference>